<evidence type="ECO:0000256" key="3">
    <source>
        <dbReference type="ARBA" id="ARBA00023004"/>
    </source>
</evidence>
<name>A0A4P9YWE6_9FUNG</name>
<evidence type="ECO:0000256" key="6">
    <source>
        <dbReference type="SAM" id="MobiDB-lite"/>
    </source>
</evidence>
<evidence type="ECO:0000256" key="5">
    <source>
        <dbReference type="ARBA" id="ARBA00055846"/>
    </source>
</evidence>
<gene>
    <name evidence="8" type="ORF">SYNPS1DRAFT_33249</name>
</gene>
<dbReference type="SUPFAM" id="SSF52833">
    <property type="entry name" value="Thioredoxin-like"/>
    <property type="match status" value="2"/>
</dbReference>
<dbReference type="InterPro" id="IPR033658">
    <property type="entry name" value="GRX_PICOT-like"/>
</dbReference>
<dbReference type="Pfam" id="PF00085">
    <property type="entry name" value="Thioredoxin"/>
    <property type="match status" value="1"/>
</dbReference>
<dbReference type="OrthoDB" id="415696at2759"/>
<feature type="domain" description="Thioredoxin" evidence="7">
    <location>
        <begin position="1"/>
        <end position="107"/>
    </location>
</feature>
<dbReference type="InterPro" id="IPR036249">
    <property type="entry name" value="Thioredoxin-like_sf"/>
</dbReference>
<dbReference type="GO" id="GO:0006879">
    <property type="term" value="P:intracellular iron ion homeostasis"/>
    <property type="evidence" value="ECO:0007669"/>
    <property type="project" value="TreeGrafter"/>
</dbReference>
<dbReference type="InterPro" id="IPR004480">
    <property type="entry name" value="Monothiol_GRX-rel"/>
</dbReference>
<evidence type="ECO:0000259" key="7">
    <source>
        <dbReference type="PROSITE" id="PS51352"/>
    </source>
</evidence>
<dbReference type="EMBL" id="KZ990354">
    <property type="protein sequence ID" value="RKP24244.1"/>
    <property type="molecule type" value="Genomic_DNA"/>
</dbReference>
<keyword evidence="9" id="KW-1185">Reference proteome</keyword>
<evidence type="ECO:0000256" key="4">
    <source>
        <dbReference type="ARBA" id="ARBA00023014"/>
    </source>
</evidence>
<dbReference type="InterPro" id="IPR013766">
    <property type="entry name" value="Thioredoxin_domain"/>
</dbReference>
<dbReference type="InterPro" id="IPR002109">
    <property type="entry name" value="Glutaredoxin"/>
</dbReference>
<dbReference type="Gene3D" id="3.40.30.10">
    <property type="entry name" value="Glutaredoxin"/>
    <property type="match status" value="2"/>
</dbReference>
<dbReference type="AlphaFoldDB" id="A0A4P9YWE6"/>
<dbReference type="GO" id="GO:0051536">
    <property type="term" value="F:iron-sulfur cluster binding"/>
    <property type="evidence" value="ECO:0007669"/>
    <property type="project" value="UniProtKB-KW"/>
</dbReference>
<reference evidence="9" key="1">
    <citation type="journal article" date="2018" name="Nat. Microbiol.">
        <title>Leveraging single-cell genomics to expand the fungal tree of life.</title>
        <authorList>
            <person name="Ahrendt S.R."/>
            <person name="Quandt C.A."/>
            <person name="Ciobanu D."/>
            <person name="Clum A."/>
            <person name="Salamov A."/>
            <person name="Andreopoulos B."/>
            <person name="Cheng J.F."/>
            <person name="Woyke T."/>
            <person name="Pelin A."/>
            <person name="Henrissat B."/>
            <person name="Reynolds N.K."/>
            <person name="Benny G.L."/>
            <person name="Smith M.E."/>
            <person name="James T.Y."/>
            <person name="Grigoriev I.V."/>
        </authorList>
    </citation>
    <scope>NUCLEOTIDE SEQUENCE [LARGE SCALE GENOMIC DNA]</scope>
    <source>
        <strain evidence="9">Benny S71-1</strain>
    </source>
</reference>
<dbReference type="FunFam" id="3.40.30.10:FF:000012">
    <property type="entry name" value="Monothiol glutaredoxin"/>
    <property type="match status" value="1"/>
</dbReference>
<dbReference type="CDD" id="cd02984">
    <property type="entry name" value="TRX_PICOT"/>
    <property type="match status" value="1"/>
</dbReference>
<dbReference type="CDD" id="cd03028">
    <property type="entry name" value="GRX_PICOT_like"/>
    <property type="match status" value="1"/>
</dbReference>
<comment type="similarity">
    <text evidence="1">Belongs to the glutaredoxin family. Monothiol subfamily.</text>
</comment>
<dbReference type="PROSITE" id="PS51352">
    <property type="entry name" value="THIOREDOXIN_2"/>
    <property type="match status" value="1"/>
</dbReference>
<protein>
    <submittedName>
        <fullName evidence="8">Putative thioredoxin-like 2 variant 3</fullName>
    </submittedName>
</protein>
<keyword evidence="4" id="KW-0411">Iron-sulfur</keyword>
<dbReference type="PANTHER" id="PTHR10293">
    <property type="entry name" value="GLUTAREDOXIN FAMILY MEMBER"/>
    <property type="match status" value="1"/>
</dbReference>
<accession>A0A4P9YWE6</accession>
<dbReference type="GO" id="GO:0015036">
    <property type="term" value="F:disulfide oxidoreductase activity"/>
    <property type="evidence" value="ECO:0007669"/>
    <property type="project" value="UniProtKB-ARBA"/>
</dbReference>
<feature type="region of interest" description="Disordered" evidence="6">
    <location>
        <begin position="112"/>
        <end position="133"/>
    </location>
</feature>
<dbReference type="FunFam" id="3.40.30.10:FF:000092">
    <property type="entry name" value="Monothiol glutaredoxin"/>
    <property type="match status" value="1"/>
</dbReference>
<dbReference type="GO" id="GO:0046872">
    <property type="term" value="F:metal ion binding"/>
    <property type="evidence" value="ECO:0007669"/>
    <property type="project" value="UniProtKB-KW"/>
</dbReference>
<sequence>MTVTEIASEDQLQALLTSKTAATSVLNFWAAWAQQCKQMNQVFTDLARQYKQLQFIQVEAEKYPEVSEGFDIEAVPTFIFVRNGKQVDRVNGANVAELTAAVERQLTAAATSTAASSTSSNKPRAPLAPPVSRSEEELEAYLKALTHRAPVMIFIKGSPDTPRCSFSKKLVALLNSANITYDYFDILGDEQVRQGLKKYSDWPTYPQLYIRGELQGGLDIVTELHASGELAALISAS</sequence>
<evidence type="ECO:0000256" key="1">
    <source>
        <dbReference type="ARBA" id="ARBA00009630"/>
    </source>
</evidence>
<comment type="function">
    <text evidence="5">Monothiol glutaredoxin involved in the biogenesis of iron-sulfur clusters. Binds one iron-sulfur cluster per dimer. The iron-sulfur cluster is bound between subunits, and is complexed by a bound glutathione and a cysteine residue from each subunit.</text>
</comment>
<evidence type="ECO:0000256" key="2">
    <source>
        <dbReference type="ARBA" id="ARBA00022723"/>
    </source>
</evidence>
<keyword evidence="2" id="KW-0479">Metal-binding</keyword>
<keyword evidence="3" id="KW-0408">Iron</keyword>
<dbReference type="PROSITE" id="PS51354">
    <property type="entry name" value="GLUTAREDOXIN_2"/>
    <property type="match status" value="1"/>
</dbReference>
<dbReference type="GO" id="GO:0005829">
    <property type="term" value="C:cytosol"/>
    <property type="evidence" value="ECO:0007669"/>
    <property type="project" value="TreeGrafter"/>
</dbReference>
<evidence type="ECO:0000313" key="9">
    <source>
        <dbReference type="Proteomes" id="UP000278143"/>
    </source>
</evidence>
<organism evidence="8 9">
    <name type="scientific">Syncephalis pseudoplumigaleata</name>
    <dbReference type="NCBI Taxonomy" id="1712513"/>
    <lineage>
        <taxon>Eukaryota</taxon>
        <taxon>Fungi</taxon>
        <taxon>Fungi incertae sedis</taxon>
        <taxon>Zoopagomycota</taxon>
        <taxon>Zoopagomycotina</taxon>
        <taxon>Zoopagomycetes</taxon>
        <taxon>Zoopagales</taxon>
        <taxon>Piptocephalidaceae</taxon>
        <taxon>Syncephalis</taxon>
    </lineage>
</organism>
<dbReference type="GO" id="GO:0005634">
    <property type="term" value="C:nucleus"/>
    <property type="evidence" value="ECO:0007669"/>
    <property type="project" value="TreeGrafter"/>
</dbReference>
<dbReference type="PANTHER" id="PTHR10293:SF73">
    <property type="entry name" value="GLUTAREDOXIN-3"/>
    <property type="match status" value="1"/>
</dbReference>
<evidence type="ECO:0000313" key="8">
    <source>
        <dbReference type="EMBL" id="RKP24244.1"/>
    </source>
</evidence>
<dbReference type="Pfam" id="PF00462">
    <property type="entry name" value="Glutaredoxin"/>
    <property type="match status" value="1"/>
</dbReference>
<dbReference type="Proteomes" id="UP000278143">
    <property type="component" value="Unassembled WGS sequence"/>
</dbReference>
<proteinExistence type="inferred from homology"/>